<evidence type="ECO:0008006" key="4">
    <source>
        <dbReference type="Google" id="ProtNLM"/>
    </source>
</evidence>
<feature type="region of interest" description="Disordered" evidence="1">
    <location>
        <begin position="314"/>
        <end position="337"/>
    </location>
</feature>
<dbReference type="VEuPathDB" id="FungiDB:SI65_03551"/>
<proteinExistence type="predicted"/>
<feature type="compositionally biased region" description="Basic residues" evidence="1">
    <location>
        <begin position="328"/>
        <end position="337"/>
    </location>
</feature>
<feature type="region of interest" description="Disordered" evidence="1">
    <location>
        <begin position="1"/>
        <end position="97"/>
    </location>
</feature>
<gene>
    <name evidence="2" type="ORF">SI65_03551</name>
</gene>
<keyword evidence="3" id="KW-1185">Reference proteome</keyword>
<dbReference type="InterPro" id="IPR011333">
    <property type="entry name" value="SKP1/BTB/POZ_sf"/>
</dbReference>
<reference evidence="2 3" key="1">
    <citation type="journal article" date="2016" name="BMC Genomics">
        <title>Comparative genomic and transcriptomic analyses of the Fuzhuan brick tea-fermentation fungus Aspergillus cristatus.</title>
        <authorList>
            <person name="Ge Y."/>
            <person name="Wang Y."/>
            <person name="Liu Y."/>
            <person name="Tan Y."/>
            <person name="Ren X."/>
            <person name="Zhang X."/>
            <person name="Hyde K.D."/>
            <person name="Liu Y."/>
            <person name="Liu Z."/>
        </authorList>
    </citation>
    <scope>NUCLEOTIDE SEQUENCE [LARGE SCALE GENOMIC DNA]</scope>
    <source>
        <strain evidence="2 3">GZAAS20.1005</strain>
    </source>
</reference>
<organism evidence="2 3">
    <name type="scientific">Aspergillus cristatus</name>
    <name type="common">Chinese Fuzhuan brick tea-fermentation fungus</name>
    <name type="synonym">Eurotium cristatum</name>
    <dbReference type="NCBI Taxonomy" id="573508"/>
    <lineage>
        <taxon>Eukaryota</taxon>
        <taxon>Fungi</taxon>
        <taxon>Dikarya</taxon>
        <taxon>Ascomycota</taxon>
        <taxon>Pezizomycotina</taxon>
        <taxon>Eurotiomycetes</taxon>
        <taxon>Eurotiomycetidae</taxon>
        <taxon>Eurotiales</taxon>
        <taxon>Aspergillaceae</taxon>
        <taxon>Aspergillus</taxon>
        <taxon>Aspergillus subgen. Aspergillus</taxon>
    </lineage>
</organism>
<evidence type="ECO:0000313" key="2">
    <source>
        <dbReference type="EMBL" id="ODM20498.1"/>
    </source>
</evidence>
<feature type="compositionally biased region" description="Low complexity" evidence="1">
    <location>
        <begin position="19"/>
        <end position="49"/>
    </location>
</feature>
<dbReference type="EMBL" id="JXNT01000003">
    <property type="protein sequence ID" value="ODM20498.1"/>
    <property type="molecule type" value="Genomic_DNA"/>
</dbReference>
<feature type="compositionally biased region" description="Polar residues" evidence="1">
    <location>
        <begin position="72"/>
        <end position="89"/>
    </location>
</feature>
<dbReference type="PANTHER" id="PTHR47843:SF3">
    <property type="entry name" value="BTB DOMAIN-CONTAINING PROTEIN"/>
    <property type="match status" value="1"/>
</dbReference>
<evidence type="ECO:0000256" key="1">
    <source>
        <dbReference type="SAM" id="MobiDB-lite"/>
    </source>
</evidence>
<dbReference type="PANTHER" id="PTHR47843">
    <property type="entry name" value="BTB DOMAIN-CONTAINING PROTEIN-RELATED"/>
    <property type="match status" value="1"/>
</dbReference>
<name>A0A1E3BHW7_ASPCR</name>
<feature type="compositionally biased region" description="Polar residues" evidence="1">
    <location>
        <begin position="1"/>
        <end position="15"/>
    </location>
</feature>
<feature type="compositionally biased region" description="Basic and acidic residues" evidence="1">
    <location>
        <begin position="314"/>
        <end position="323"/>
    </location>
</feature>
<dbReference type="Gene3D" id="3.30.710.10">
    <property type="entry name" value="Potassium Channel Kv1.1, Chain A"/>
    <property type="match status" value="1"/>
</dbReference>
<dbReference type="OrthoDB" id="3926209at2759"/>
<sequence length="337" mass="37291">MDASQLQLSAETTQAPKIAQNAQDTPNTQTTQNLPQNVDEPQGQVQGQEVEVDVKMDNIRDSAANGGHMDTAQDSKAPTAPNAQPTDVQPTDAPTAAKKNSGLGFLNYLTSPIVEIIVGQGENETTLTAHQTLLLESPFLAETVNKSSETEPVCSKPPGIDVIIPQRRIELPDEHVDAFGCFLQFQYTRDYTSKLTEGQDAKDSDDSGEQLLKHARVYTLAEKLGIPALKVLAHTKIHRVNSTPRGEIEYARYVYTHTSIDDVTLRKPIANFWATRSHVLRHGMEEEFKRLCLDVPEFSYDVLALVLENKDKRGQDNKIESESGTRTSGRKRQRGGQ</sequence>
<evidence type="ECO:0000313" key="3">
    <source>
        <dbReference type="Proteomes" id="UP000094569"/>
    </source>
</evidence>
<protein>
    <recommendedName>
        <fullName evidence="4">BTB domain-containing protein</fullName>
    </recommendedName>
</protein>
<comment type="caution">
    <text evidence="2">The sequence shown here is derived from an EMBL/GenBank/DDBJ whole genome shotgun (WGS) entry which is preliminary data.</text>
</comment>
<dbReference type="Proteomes" id="UP000094569">
    <property type="component" value="Unassembled WGS sequence"/>
</dbReference>
<accession>A0A1E3BHW7</accession>
<dbReference type="AlphaFoldDB" id="A0A1E3BHW7"/>